<evidence type="ECO:0000256" key="1">
    <source>
        <dbReference type="SAM" id="MobiDB-lite"/>
    </source>
</evidence>
<dbReference type="Proteomes" id="UP000095284">
    <property type="component" value="Unplaced"/>
</dbReference>
<accession>A0A1I7RJH6</accession>
<feature type="compositionally biased region" description="Basic and acidic residues" evidence="1">
    <location>
        <begin position="62"/>
        <end position="76"/>
    </location>
</feature>
<protein>
    <submittedName>
        <fullName evidence="3">Uncharacterized protein</fullName>
    </submittedName>
</protein>
<feature type="region of interest" description="Disordered" evidence="1">
    <location>
        <begin position="34"/>
        <end position="131"/>
    </location>
</feature>
<feature type="region of interest" description="Disordered" evidence="1">
    <location>
        <begin position="1"/>
        <end position="22"/>
    </location>
</feature>
<reference evidence="3" key="1">
    <citation type="submission" date="2016-11" db="UniProtKB">
        <authorList>
            <consortium name="WormBaseParasite"/>
        </authorList>
    </citation>
    <scope>IDENTIFICATION</scope>
</reference>
<name>A0A1I7RJH6_BURXY</name>
<feature type="compositionally biased region" description="Basic and acidic residues" evidence="1">
    <location>
        <begin position="34"/>
        <end position="47"/>
    </location>
</feature>
<organism evidence="2 3">
    <name type="scientific">Bursaphelenchus xylophilus</name>
    <name type="common">Pinewood nematode worm</name>
    <name type="synonym">Aphelenchoides xylophilus</name>
    <dbReference type="NCBI Taxonomy" id="6326"/>
    <lineage>
        <taxon>Eukaryota</taxon>
        <taxon>Metazoa</taxon>
        <taxon>Ecdysozoa</taxon>
        <taxon>Nematoda</taxon>
        <taxon>Chromadorea</taxon>
        <taxon>Rhabditida</taxon>
        <taxon>Tylenchina</taxon>
        <taxon>Tylenchomorpha</taxon>
        <taxon>Aphelenchoidea</taxon>
        <taxon>Aphelenchoididae</taxon>
        <taxon>Bursaphelenchus</taxon>
    </lineage>
</organism>
<proteinExistence type="predicted"/>
<evidence type="ECO:0000313" key="2">
    <source>
        <dbReference type="Proteomes" id="UP000095284"/>
    </source>
</evidence>
<evidence type="ECO:0000313" key="3">
    <source>
        <dbReference type="WBParaSite" id="BXY_0085800.1"/>
    </source>
</evidence>
<sequence>MSGQNPIPKVPLSAPPNLPAFDPLDFKHLEIVELTKDKEINSPELVKRPTPKPRTKQLHLNLEQKDKETEEEKKSELPSSPHQGLEQALDQNGNVLKSLDSPPSSLPLQHSQTSSEYSPIPASPNQSTPELDEFSVLEKSSLKHRFGRIFRSLSLRRRDSYQLGGESAAPCKCFWKSLWNDRKKRAVLPELDQAQGQDVDGEAPTNVSVRYRGADCL</sequence>
<dbReference type="AlphaFoldDB" id="A0A1I7RJH6"/>
<feature type="compositionally biased region" description="Low complexity" evidence="1">
    <location>
        <begin position="98"/>
        <end position="115"/>
    </location>
</feature>
<dbReference type="WBParaSite" id="BXY_0085800.1">
    <property type="protein sequence ID" value="BXY_0085800.1"/>
    <property type="gene ID" value="BXY_0085800"/>
</dbReference>